<organism evidence="1 2">
    <name type="scientific">Octadecabacter antarcticus 307</name>
    <dbReference type="NCBI Taxonomy" id="391626"/>
    <lineage>
        <taxon>Bacteria</taxon>
        <taxon>Pseudomonadati</taxon>
        <taxon>Pseudomonadota</taxon>
        <taxon>Alphaproteobacteria</taxon>
        <taxon>Rhodobacterales</taxon>
        <taxon>Roseobacteraceae</taxon>
        <taxon>Octadecabacter</taxon>
    </lineage>
</organism>
<keyword evidence="2" id="KW-1185">Reference proteome</keyword>
<dbReference type="STRING" id="391626.OAN307_c42960"/>
<name>M9RBX4_9RHOB</name>
<sequence length="164" mass="19290">MPEMTPSQKYLDTLLLYYEEEIMGEAYFRAVSRQYSDPDRTYKMELMARVERHAANAVLPLLQRYRLTPRTDKELHDIGLEDIKDEAPDWDRFIADMQASFPDYMPEFRALEEMGPEMDKSRLSFLTKHEVAAIEFLELEARKRDSVGTMLEYLRASPSDPKLI</sequence>
<dbReference type="AlphaFoldDB" id="M9RBX4"/>
<evidence type="ECO:0000313" key="1">
    <source>
        <dbReference type="EMBL" id="AGI69682.1"/>
    </source>
</evidence>
<evidence type="ECO:0000313" key="2">
    <source>
        <dbReference type="Proteomes" id="UP000005307"/>
    </source>
</evidence>
<reference evidence="1 2" key="1">
    <citation type="journal article" date="2013" name="PLoS ONE">
        <title>Poles Apart: Arctic and Antarctic Octadecabacter strains Share High Genome Plasticity and a New Type of Xanthorhodopsin.</title>
        <authorList>
            <person name="Vollmers J."/>
            <person name="Voget S."/>
            <person name="Dietrich S."/>
            <person name="Gollnow K."/>
            <person name="Smits M."/>
            <person name="Meyer K."/>
            <person name="Brinkhoff T."/>
            <person name="Simon M."/>
            <person name="Daniel R."/>
        </authorList>
    </citation>
    <scope>NUCLEOTIDE SEQUENCE [LARGE SCALE GENOMIC DNA]</scope>
    <source>
        <strain evidence="1 2">307</strain>
    </source>
</reference>
<dbReference type="KEGG" id="oat:OAN307_c42960"/>
<dbReference type="Proteomes" id="UP000005307">
    <property type="component" value="Chromosome"/>
</dbReference>
<gene>
    <name evidence="1" type="ORF">OAN307_c42960</name>
</gene>
<protein>
    <submittedName>
        <fullName evidence="1">Uncharacterized protein</fullName>
    </submittedName>
</protein>
<accession>M9RBX4</accession>
<proteinExistence type="predicted"/>
<dbReference type="HOGENOM" id="CLU_1617321_0_0_5"/>
<dbReference type="EMBL" id="CP003740">
    <property type="protein sequence ID" value="AGI69682.1"/>
    <property type="molecule type" value="Genomic_DNA"/>
</dbReference>
<dbReference type="eggNOG" id="ENOG50349N5">
    <property type="taxonomic scope" value="Bacteria"/>
</dbReference>